<reference evidence="2 3" key="1">
    <citation type="submission" date="2018-03" db="EMBL/GenBank/DDBJ databases">
        <title>Draft Genome Sequences of the Obligatory Marine Myxobacteria Enhygromyxa salina SWB005.</title>
        <authorList>
            <person name="Poehlein A."/>
            <person name="Moghaddam J.A."/>
            <person name="Harms H."/>
            <person name="Alanjari M."/>
            <person name="Koenig G.M."/>
            <person name="Daniel R."/>
            <person name="Schaeberle T.F."/>
        </authorList>
    </citation>
    <scope>NUCLEOTIDE SEQUENCE [LARGE SCALE GENOMIC DNA]</scope>
    <source>
        <strain evidence="2 3">SWB005</strain>
    </source>
</reference>
<evidence type="ECO:0000256" key="1">
    <source>
        <dbReference type="SAM" id="MobiDB-lite"/>
    </source>
</evidence>
<protein>
    <submittedName>
        <fullName evidence="2">Uncharacterized protein</fullName>
    </submittedName>
</protein>
<evidence type="ECO:0000313" key="3">
    <source>
        <dbReference type="Proteomes" id="UP000237968"/>
    </source>
</evidence>
<dbReference type="OrthoDB" id="5530009at2"/>
<gene>
    <name evidence="2" type="ORF">ENSA5_17720</name>
</gene>
<keyword evidence="3" id="KW-1185">Reference proteome</keyword>
<feature type="region of interest" description="Disordered" evidence="1">
    <location>
        <begin position="142"/>
        <end position="189"/>
    </location>
</feature>
<proteinExistence type="predicted"/>
<name>A0A2S9YDR8_9BACT</name>
<accession>A0A2S9YDR8</accession>
<organism evidence="2 3">
    <name type="scientific">Enhygromyxa salina</name>
    <dbReference type="NCBI Taxonomy" id="215803"/>
    <lineage>
        <taxon>Bacteria</taxon>
        <taxon>Pseudomonadati</taxon>
        <taxon>Myxococcota</taxon>
        <taxon>Polyangia</taxon>
        <taxon>Nannocystales</taxon>
        <taxon>Nannocystaceae</taxon>
        <taxon>Enhygromyxa</taxon>
    </lineage>
</organism>
<evidence type="ECO:0000313" key="2">
    <source>
        <dbReference type="EMBL" id="PRQ03253.1"/>
    </source>
</evidence>
<sequence>MNAAGLLATLIWLGPPTLPDAPARDQAERADAKDLALSWSGPSECLGADARARVIERLGVLAPELSIAAARGSALVKVRARVEPAPASGWSVGLEIDGPQGPETRTFVAESCAVAIDATALVLAVAVDPVEIAARIDWRAKGSLPAPKPKPGPKPEPEPEPEPKPKPKPKPKPEPEPEPEPPSSTETSSALLVNLPSSSEDVEPVSLRARVGLALVGGGGYGPVQGGSAALGLRVAVLGARWRWALRGIWLPPVQPTLGERGRARVDGFMIATGGCGVPHAGPVEFPLCGAVEGGAVRAVALEPIQNPQLATQPYLGLALGPGLAWAPIERLALGIGVEATIPLVSGGFALDDQPVLDNAPVGVRALAGVELRLP</sequence>
<dbReference type="RefSeq" id="WP_146155494.1">
    <property type="nucleotide sequence ID" value="NZ_PVNK01000099.1"/>
</dbReference>
<comment type="caution">
    <text evidence="2">The sequence shown here is derived from an EMBL/GenBank/DDBJ whole genome shotgun (WGS) entry which is preliminary data.</text>
</comment>
<dbReference type="Proteomes" id="UP000237968">
    <property type="component" value="Unassembled WGS sequence"/>
</dbReference>
<dbReference type="EMBL" id="PVNK01000099">
    <property type="protein sequence ID" value="PRQ03253.1"/>
    <property type="molecule type" value="Genomic_DNA"/>
</dbReference>
<feature type="compositionally biased region" description="Basic and acidic residues" evidence="1">
    <location>
        <begin position="153"/>
        <end position="175"/>
    </location>
</feature>
<dbReference type="AlphaFoldDB" id="A0A2S9YDR8"/>